<reference evidence="2 3" key="2">
    <citation type="journal article" date="2021" name="Int. J. Syst. Evol. Microbiol.">
        <title>Roseibium litorale sp. nov., isolated from a tidal flat sediment and proposal for the reclassification of Labrenzia polysiphoniae as Roseibium polysiphoniae comb. nov.</title>
        <authorList>
            <person name="Liu Y."/>
            <person name="Pei T."/>
            <person name="Du J."/>
            <person name="Chao M."/>
            <person name="Deng M.R."/>
            <person name="Zhu H."/>
        </authorList>
    </citation>
    <scope>NUCLEOTIDE SEQUENCE [LARGE SCALE GENOMIC DNA]</scope>
    <source>
        <strain evidence="2 3">4C16A</strain>
    </source>
</reference>
<reference evidence="3" key="1">
    <citation type="submission" date="2020-09" db="EMBL/GenBank/DDBJ databases">
        <title>The genome sequence of strain Labrenzia suaedae 4C16A.</title>
        <authorList>
            <person name="Liu Y."/>
        </authorList>
    </citation>
    <scope>NUCLEOTIDE SEQUENCE [LARGE SCALE GENOMIC DNA]</scope>
    <source>
        <strain evidence="3">4C16A</strain>
    </source>
</reference>
<dbReference type="EMBL" id="JACYXI010000001">
    <property type="protein sequence ID" value="MBD8890182.1"/>
    <property type="molecule type" value="Genomic_DNA"/>
</dbReference>
<feature type="signal peptide" evidence="1">
    <location>
        <begin position="1"/>
        <end position="17"/>
    </location>
</feature>
<evidence type="ECO:0000313" key="3">
    <source>
        <dbReference type="Proteomes" id="UP000632063"/>
    </source>
</evidence>
<comment type="caution">
    <text evidence="2">The sequence shown here is derived from an EMBL/GenBank/DDBJ whole genome shotgun (WGS) entry which is preliminary data.</text>
</comment>
<protein>
    <submittedName>
        <fullName evidence="2">Uncharacterized protein</fullName>
    </submittedName>
</protein>
<evidence type="ECO:0000313" key="2">
    <source>
        <dbReference type="EMBL" id="MBD8890182.1"/>
    </source>
</evidence>
<evidence type="ECO:0000256" key="1">
    <source>
        <dbReference type="SAM" id="SignalP"/>
    </source>
</evidence>
<accession>A0ABR9CH44</accession>
<feature type="chain" id="PRO_5046344637" evidence="1">
    <location>
        <begin position="18"/>
        <end position="66"/>
    </location>
</feature>
<keyword evidence="1" id="KW-0732">Signal</keyword>
<keyword evidence="3" id="KW-1185">Reference proteome</keyword>
<name>A0ABR9CH44_9HYPH</name>
<dbReference type="Proteomes" id="UP000632063">
    <property type="component" value="Unassembled WGS sequence"/>
</dbReference>
<dbReference type="RefSeq" id="WP_192145694.1">
    <property type="nucleotide sequence ID" value="NZ_JACYXI010000001.1"/>
</dbReference>
<sequence>MSANIALFALCSAFAAAGIGLALAIAALGDAKRKADREFGDWPDQVDGRVREMRQPDDPGVVRETI</sequence>
<proteinExistence type="predicted"/>
<organism evidence="2 3">
    <name type="scientific">Roseibium litorale</name>
    <dbReference type="NCBI Taxonomy" id="2803841"/>
    <lineage>
        <taxon>Bacteria</taxon>
        <taxon>Pseudomonadati</taxon>
        <taxon>Pseudomonadota</taxon>
        <taxon>Alphaproteobacteria</taxon>
        <taxon>Hyphomicrobiales</taxon>
        <taxon>Stappiaceae</taxon>
        <taxon>Roseibium</taxon>
    </lineage>
</organism>
<gene>
    <name evidence="2" type="ORF">IG616_01360</name>
</gene>